<dbReference type="EMBL" id="JBHSXS010000030">
    <property type="protein sequence ID" value="MFC6884756.1"/>
    <property type="molecule type" value="Genomic_DNA"/>
</dbReference>
<gene>
    <name evidence="2" type="ORF">ACFQKB_33700</name>
</gene>
<comment type="caution">
    <text evidence="2">The sequence shown here is derived from an EMBL/GenBank/DDBJ whole genome shotgun (WGS) entry which is preliminary data.</text>
</comment>
<dbReference type="Gene3D" id="3.40.390.10">
    <property type="entry name" value="Collagenase (Catalytic Domain)"/>
    <property type="match status" value="1"/>
</dbReference>
<evidence type="ECO:0000256" key="1">
    <source>
        <dbReference type="SAM" id="MobiDB-lite"/>
    </source>
</evidence>
<organism evidence="2 3">
    <name type="scientific">Actinomadura yumaensis</name>
    <dbReference type="NCBI Taxonomy" id="111807"/>
    <lineage>
        <taxon>Bacteria</taxon>
        <taxon>Bacillati</taxon>
        <taxon>Actinomycetota</taxon>
        <taxon>Actinomycetes</taxon>
        <taxon>Streptosporangiales</taxon>
        <taxon>Thermomonosporaceae</taxon>
        <taxon>Actinomadura</taxon>
    </lineage>
</organism>
<keyword evidence="3" id="KW-1185">Reference proteome</keyword>
<dbReference type="Proteomes" id="UP001596380">
    <property type="component" value="Unassembled WGS sequence"/>
</dbReference>
<protein>
    <recommendedName>
        <fullName evidence="4">Matrixin</fullName>
    </recommendedName>
</protein>
<reference evidence="3" key="1">
    <citation type="journal article" date="2019" name="Int. J. Syst. Evol. Microbiol.">
        <title>The Global Catalogue of Microorganisms (GCM) 10K type strain sequencing project: providing services to taxonomists for standard genome sequencing and annotation.</title>
        <authorList>
            <consortium name="The Broad Institute Genomics Platform"/>
            <consortium name="The Broad Institute Genome Sequencing Center for Infectious Disease"/>
            <person name="Wu L."/>
            <person name="Ma J."/>
        </authorList>
    </citation>
    <scope>NUCLEOTIDE SEQUENCE [LARGE SCALE GENOMIC DNA]</scope>
    <source>
        <strain evidence="3">JCM 3369</strain>
    </source>
</reference>
<proteinExistence type="predicted"/>
<evidence type="ECO:0000313" key="2">
    <source>
        <dbReference type="EMBL" id="MFC6884756.1"/>
    </source>
</evidence>
<evidence type="ECO:0000313" key="3">
    <source>
        <dbReference type="Proteomes" id="UP001596380"/>
    </source>
</evidence>
<dbReference type="RefSeq" id="WP_160821089.1">
    <property type="nucleotide sequence ID" value="NZ_JBHSXS010000030.1"/>
</dbReference>
<evidence type="ECO:0008006" key="4">
    <source>
        <dbReference type="Google" id="ProtNLM"/>
    </source>
</evidence>
<sequence>MIAAPVDGGEAVAVDSSFGRFVGGTLGVAVVAAALGVTAAADSRRWSPPAWCRPSAPLTTASLPRSVEFAECDLRGRVVRGTNGLAARVPYGGVSVTAHSLRVNGANELSLDVDLAAGTVKVSERTFPDSTPIGEGAGRDPCGDSAYALSTSHWPKGTTIGWRYYKGTAEKTGLADKRAFGAVATGIAHATDASTNCVKGRRFRPKPDIGQRYEGPTSAPPGINDNGSCEEKDGVSSLGWAALPDLSPSILAATCVWHYNGVTQESDILLQTYRKQWWTAAASGEDDDGEEAADRMAGCPTGRYEPAAVVTHESLHALGLAHIGGAEHARLTMSPFTRTCDDGAATLGLGDYKGLMKLYGDPNA</sequence>
<dbReference type="SUPFAM" id="SSF55486">
    <property type="entry name" value="Metalloproteases ('zincins'), catalytic domain"/>
    <property type="match status" value="1"/>
</dbReference>
<feature type="region of interest" description="Disordered" evidence="1">
    <location>
        <begin position="198"/>
        <end position="230"/>
    </location>
</feature>
<dbReference type="InterPro" id="IPR024079">
    <property type="entry name" value="MetalloPept_cat_dom_sf"/>
</dbReference>
<name>A0ABW2CUT8_9ACTN</name>
<accession>A0ABW2CUT8</accession>